<keyword evidence="2" id="KW-1003">Cell membrane</keyword>
<comment type="caution">
    <text evidence="11">The sequence shown here is derived from an EMBL/GenBank/DDBJ whole genome shotgun (WGS) entry which is preliminary data.</text>
</comment>
<evidence type="ECO:0000259" key="10">
    <source>
        <dbReference type="Pfam" id="PF24576"/>
    </source>
</evidence>
<feature type="signal peptide" evidence="9">
    <location>
        <begin position="1"/>
        <end position="17"/>
    </location>
</feature>
<feature type="transmembrane region" description="Helical" evidence="8">
    <location>
        <begin position="325"/>
        <end position="345"/>
    </location>
</feature>
<reference evidence="11 12" key="1">
    <citation type="journal article" date="2024" name="Ann. Entomol. Soc. Am.">
        <title>Genomic analyses of the southern and eastern yellowjacket wasps (Hymenoptera: Vespidae) reveal evolutionary signatures of social life.</title>
        <authorList>
            <person name="Catto M.A."/>
            <person name="Caine P.B."/>
            <person name="Orr S.E."/>
            <person name="Hunt B.G."/>
            <person name="Goodisman M.A.D."/>
        </authorList>
    </citation>
    <scope>NUCLEOTIDE SEQUENCE [LARGE SCALE GENOMIC DNA]</scope>
    <source>
        <strain evidence="11">232</strain>
        <tissue evidence="11">Head and thorax</tissue>
    </source>
</reference>
<dbReference type="PANTHER" id="PTHR42643:SF32">
    <property type="entry name" value="IONOTROPIC RECEPTOR 31A, ISOFORM C-RELATED"/>
    <property type="match status" value="1"/>
</dbReference>
<dbReference type="AlphaFoldDB" id="A0ABD2AYR4"/>
<keyword evidence="12" id="KW-1185">Reference proteome</keyword>
<dbReference type="PANTHER" id="PTHR42643">
    <property type="entry name" value="IONOTROPIC RECEPTOR 20A-RELATED"/>
    <property type="match status" value="1"/>
</dbReference>
<comment type="subcellular location">
    <subcellularLocation>
        <location evidence="1">Cell membrane</location>
        <topology evidence="1">Multi-pass membrane protein</topology>
    </subcellularLocation>
</comment>
<feature type="domain" description="Ionotropic receptor 75a N-terminal" evidence="10">
    <location>
        <begin position="21"/>
        <end position="201"/>
    </location>
</feature>
<dbReference type="Proteomes" id="UP001607303">
    <property type="component" value="Unassembled WGS sequence"/>
</dbReference>
<feature type="transmembrane region" description="Helical" evidence="8">
    <location>
        <begin position="357"/>
        <end position="375"/>
    </location>
</feature>
<dbReference type="Pfam" id="PF24576">
    <property type="entry name" value="IR75A_N"/>
    <property type="match status" value="2"/>
</dbReference>
<feature type="transmembrane region" description="Helical" evidence="8">
    <location>
        <begin position="381"/>
        <end position="399"/>
    </location>
</feature>
<dbReference type="SUPFAM" id="SSF53850">
    <property type="entry name" value="Periplasmic binding protein-like II"/>
    <property type="match status" value="1"/>
</dbReference>
<evidence type="ECO:0000256" key="7">
    <source>
        <dbReference type="ARBA" id="ARBA00023180"/>
    </source>
</evidence>
<evidence type="ECO:0000256" key="6">
    <source>
        <dbReference type="ARBA" id="ARBA00023170"/>
    </source>
</evidence>
<evidence type="ECO:0000256" key="5">
    <source>
        <dbReference type="ARBA" id="ARBA00023136"/>
    </source>
</evidence>
<dbReference type="EMBL" id="JAYRBN010000110">
    <property type="protein sequence ID" value="KAL2725749.1"/>
    <property type="molecule type" value="Genomic_DNA"/>
</dbReference>
<keyword evidence="6" id="KW-0675">Receptor</keyword>
<keyword evidence="3 8" id="KW-0812">Transmembrane</keyword>
<keyword evidence="4 8" id="KW-1133">Transmembrane helix</keyword>
<dbReference type="InterPro" id="IPR052192">
    <property type="entry name" value="Insect_Ionotropic_Sensory_Rcpt"/>
</dbReference>
<evidence type="ECO:0000313" key="12">
    <source>
        <dbReference type="Proteomes" id="UP001607303"/>
    </source>
</evidence>
<feature type="transmembrane region" description="Helical" evidence="8">
    <location>
        <begin position="1011"/>
        <end position="1031"/>
    </location>
</feature>
<gene>
    <name evidence="11" type="ORF">V1477_018187</name>
</gene>
<dbReference type="InterPro" id="IPR057074">
    <property type="entry name" value="IR75A_N"/>
</dbReference>
<dbReference type="Gene3D" id="1.10.287.70">
    <property type="match status" value="2"/>
</dbReference>
<evidence type="ECO:0000256" key="3">
    <source>
        <dbReference type="ARBA" id="ARBA00022692"/>
    </source>
</evidence>
<name>A0ABD2AYR4_VESMC</name>
<dbReference type="GO" id="GO:0005886">
    <property type="term" value="C:plasma membrane"/>
    <property type="evidence" value="ECO:0007669"/>
    <property type="project" value="UniProtKB-SubCell"/>
</dbReference>
<proteinExistence type="predicted"/>
<evidence type="ECO:0000256" key="8">
    <source>
        <dbReference type="SAM" id="Phobius"/>
    </source>
</evidence>
<evidence type="ECO:0000256" key="2">
    <source>
        <dbReference type="ARBA" id="ARBA00022475"/>
    </source>
</evidence>
<sequence length="1203" mass="139113">MSIRVLILLYIVLHSYAEDNDFISDYFAFKNVKNIVGFSCGDVTSNFNLLRKLNHAGVFAIIKDPFSNPDVRLILNSDHWAVGVFVDLRCHNENLEYIFSESSEHRMYGYLYSWLILGSNLNQSISILNDTAYSMATDVVVAIPNQNGYEMYDVFNHCKYRGGLLNVIKYGTWNPNGNLTIYLMEPKLIRRGDLNGLRLKIAGVIQYRPKNMRLIDYMKDINTRSLESMHKFVYSMISHTGDLFNFSVHAGEIYYWDRNSIHGRMFELLKDNYIDIASNPRVMVSERLEFASLIGAAWPVRPCFMLLSTPTNKIKSDLFLKPFTAGIWDTYAVFMIISMIIVGLILKHEKVKSEEGFGAIVLTIGIMSQQGAYLFPKNLAGRIAVVQILLFSWMMYNYYSCSIVSARLSEPFDKIEDSVAVLADTHMRIAAEAVPYLNYLLKKWNWESDYFRKKRWDPLPLSKRYLPIEEGIRQVGQGILAYHTDPNTAYPYIEKMFDSSQICQLTEIHLFKESVMGMYSSHNAQFLEIARVGLIKMQSSGLRNRQIKYWSSKKPQCQQDALSTRSITIYETAPAFILLTLGILMSSVICLTENIYYHRFTQKFTQQNENFRLSKQSSSQTDNANELQLITISLIRLQSCTKLSECHMQNRKQTIDLVHEEESMKSVVYRSGCTRYLLSLDFPAGILLMIKMLNDVGISVSIKGPSAEFNFLRFLNVNYWKLGVFVDLRCQDQNATVIFDKSSDYRMYDYAYNWFVLAPNISYCLRKLNDTAFSVITDFVVSVPNYDYYELYDIYNPNKERGGTLNITRYAIWNEDIGLKILRRWNFHKLKVIVAGALEQKPENISLLEYLEDHDNVNLEDWPKIGFTLVQLLTNIFNFSLHAKAFTTWTDYTNGPLMDSLIDGSVDIGYQPSLIIHRRLDFAKVLMEIMPARTCFMFLTLPSTTIQFSSILRPLAWNSWYMIFFFFIICSLVFSFITKSDRIENKDYGNSLLTTLGAICQQGAQNTPFKFASRIALFQIGVYGLLIYNYYSAAIVSARLNIPLNKLNDSLYKLVASKMKLGSEDTVVTNIILQDHNPEMIYFKNYWLRIPQQKKIMSVEKGVIKMMHGGFAYHSIPEHAYYYINNYFDQKMICQLTEIHWLRPTTVALYTNRKGHYHEVGKIGLMKIFSTGLLKRELKRTFAQKPYCQNDGNSVESKILYSE</sequence>
<protein>
    <submittedName>
        <fullName evidence="11">Ionotropic receptor 75a-like isoform X2</fullName>
    </submittedName>
</protein>
<feature type="domain" description="Ionotropic receptor 75a N-terminal" evidence="10">
    <location>
        <begin position="691"/>
        <end position="830"/>
    </location>
</feature>
<evidence type="ECO:0000256" key="4">
    <source>
        <dbReference type="ARBA" id="ARBA00022989"/>
    </source>
</evidence>
<evidence type="ECO:0000256" key="9">
    <source>
        <dbReference type="SAM" id="SignalP"/>
    </source>
</evidence>
<keyword evidence="5 8" id="KW-0472">Membrane</keyword>
<keyword evidence="7" id="KW-0325">Glycoprotein</keyword>
<evidence type="ECO:0000313" key="11">
    <source>
        <dbReference type="EMBL" id="KAL2725749.1"/>
    </source>
</evidence>
<feature type="transmembrane region" description="Helical" evidence="8">
    <location>
        <begin position="959"/>
        <end position="977"/>
    </location>
</feature>
<feature type="chain" id="PRO_5044742396" evidence="9">
    <location>
        <begin position="18"/>
        <end position="1203"/>
    </location>
</feature>
<accession>A0ABD2AYR4</accession>
<evidence type="ECO:0000256" key="1">
    <source>
        <dbReference type="ARBA" id="ARBA00004651"/>
    </source>
</evidence>
<keyword evidence="9" id="KW-0732">Signal</keyword>
<organism evidence="11 12">
    <name type="scientific">Vespula maculifrons</name>
    <name type="common">Eastern yellow jacket</name>
    <name type="synonym">Wasp</name>
    <dbReference type="NCBI Taxonomy" id="7453"/>
    <lineage>
        <taxon>Eukaryota</taxon>
        <taxon>Metazoa</taxon>
        <taxon>Ecdysozoa</taxon>
        <taxon>Arthropoda</taxon>
        <taxon>Hexapoda</taxon>
        <taxon>Insecta</taxon>
        <taxon>Pterygota</taxon>
        <taxon>Neoptera</taxon>
        <taxon>Endopterygota</taxon>
        <taxon>Hymenoptera</taxon>
        <taxon>Apocrita</taxon>
        <taxon>Aculeata</taxon>
        <taxon>Vespoidea</taxon>
        <taxon>Vespidae</taxon>
        <taxon>Vespinae</taxon>
        <taxon>Vespula</taxon>
    </lineage>
</organism>
<feature type="transmembrane region" description="Helical" evidence="8">
    <location>
        <begin position="575"/>
        <end position="597"/>
    </location>
</feature>